<keyword evidence="1" id="KW-0472">Membrane</keyword>
<evidence type="ECO:0000313" key="5">
    <source>
        <dbReference type="Proteomes" id="UP000014160"/>
    </source>
</evidence>
<dbReference type="PATRIC" id="fig|1158614.3.peg.291"/>
<protein>
    <submittedName>
        <fullName evidence="2">Uncharacterized protein</fullName>
    </submittedName>
</protein>
<evidence type="ECO:0000313" key="4">
    <source>
        <dbReference type="Proteomes" id="UP000013750"/>
    </source>
</evidence>
<keyword evidence="5" id="KW-1185">Reference proteome</keyword>
<name>R2VKN9_9ENTE</name>
<evidence type="ECO:0000313" key="2">
    <source>
        <dbReference type="EMBL" id="EOI58226.1"/>
    </source>
</evidence>
<keyword evidence="1" id="KW-0812">Transmembrane</keyword>
<gene>
    <name evidence="3" type="ORF">I592_03150</name>
    <name evidence="2" type="ORF">UKC_00298</name>
</gene>
<proteinExistence type="predicted"/>
<reference evidence="2 4" key="1">
    <citation type="submission" date="2013-02" db="EMBL/GenBank/DDBJ databases">
        <title>The Genome Sequence of Enterococcus gilvus ATCC BAA-350.</title>
        <authorList>
            <consortium name="The Broad Institute Genome Sequencing Platform"/>
            <consortium name="The Broad Institute Genome Sequencing Center for Infectious Disease"/>
            <person name="Earl A.M."/>
            <person name="Gilmore M.S."/>
            <person name="Lebreton F."/>
            <person name="Walker B."/>
            <person name="Young S.K."/>
            <person name="Zeng Q."/>
            <person name="Gargeya S."/>
            <person name="Fitzgerald M."/>
            <person name="Haas B."/>
            <person name="Abouelleil A."/>
            <person name="Alvarado L."/>
            <person name="Arachchi H.M."/>
            <person name="Berlin A.M."/>
            <person name="Chapman S.B."/>
            <person name="Dewar J."/>
            <person name="Goldberg J."/>
            <person name="Griggs A."/>
            <person name="Gujja S."/>
            <person name="Hansen M."/>
            <person name="Howarth C."/>
            <person name="Imamovic A."/>
            <person name="Larimer J."/>
            <person name="McCowan C."/>
            <person name="Murphy C."/>
            <person name="Neiman D."/>
            <person name="Pearson M."/>
            <person name="Priest M."/>
            <person name="Roberts A."/>
            <person name="Saif S."/>
            <person name="Shea T."/>
            <person name="Sisk P."/>
            <person name="Sykes S."/>
            <person name="Wortman J."/>
            <person name="Nusbaum C."/>
            <person name="Birren B."/>
        </authorList>
    </citation>
    <scope>NUCLEOTIDE SEQUENCE [LARGE SCALE GENOMIC DNA]</scope>
    <source>
        <strain evidence="2 4">ATCC BAA-350</strain>
    </source>
</reference>
<organism evidence="2 4">
    <name type="scientific">Enterococcus gilvus ATCC BAA-350</name>
    <dbReference type="NCBI Taxonomy" id="1158614"/>
    <lineage>
        <taxon>Bacteria</taxon>
        <taxon>Bacillati</taxon>
        <taxon>Bacillota</taxon>
        <taxon>Bacilli</taxon>
        <taxon>Lactobacillales</taxon>
        <taxon>Enterococcaceae</taxon>
        <taxon>Enterococcus</taxon>
    </lineage>
</organism>
<dbReference type="RefSeq" id="WP_010778749.1">
    <property type="nucleotide sequence ID" value="NZ_KB946867.1"/>
</dbReference>
<dbReference type="EMBL" id="ASWH01000002">
    <property type="protein sequence ID" value="EOW79012.1"/>
    <property type="molecule type" value="Genomic_DNA"/>
</dbReference>
<comment type="caution">
    <text evidence="2">The sequence shown here is derived from an EMBL/GenBank/DDBJ whole genome shotgun (WGS) entry which is preliminary data.</text>
</comment>
<sequence>MIVKNNGLYQFLQHVDSYLYRFLKQVKCLSRRQRQILLCLVVLSLVACMSLINGMVDNNAAWVEGSWSNKSVLFSFKAKNDHCKVWNIKKEDQLLTENVLIAVNSTRKNIVLAKSGNTIEYHLTKLNKKQIELRIVNQGKEVEKIRLRKDKKTP</sequence>
<evidence type="ECO:0000313" key="3">
    <source>
        <dbReference type="EMBL" id="EOW79012.1"/>
    </source>
</evidence>
<dbReference type="Proteomes" id="UP000013750">
    <property type="component" value="Unassembled WGS sequence"/>
</dbReference>
<reference evidence="3 5" key="2">
    <citation type="submission" date="2013-03" db="EMBL/GenBank/DDBJ databases">
        <title>The Genome Sequence of Enterococcus gilvus ATCC BAA-350 (PacBio/Illumina hybrid assembly).</title>
        <authorList>
            <consortium name="The Broad Institute Genomics Platform"/>
            <consortium name="The Broad Institute Genome Sequencing Center for Infectious Disease"/>
            <person name="Earl A."/>
            <person name="Russ C."/>
            <person name="Gilmore M."/>
            <person name="Surin D."/>
            <person name="Walker B."/>
            <person name="Young S."/>
            <person name="Zeng Q."/>
            <person name="Gargeya S."/>
            <person name="Fitzgerald M."/>
            <person name="Haas B."/>
            <person name="Abouelleil A."/>
            <person name="Allen A.W."/>
            <person name="Alvarado L."/>
            <person name="Arachchi H.M."/>
            <person name="Berlin A.M."/>
            <person name="Chapman S.B."/>
            <person name="Gainer-Dewar J."/>
            <person name="Goldberg J."/>
            <person name="Griggs A."/>
            <person name="Gujja S."/>
            <person name="Hansen M."/>
            <person name="Howarth C."/>
            <person name="Imamovic A."/>
            <person name="Ireland A."/>
            <person name="Larimer J."/>
            <person name="McCowan C."/>
            <person name="Murphy C."/>
            <person name="Pearson M."/>
            <person name="Poon T.W."/>
            <person name="Priest M."/>
            <person name="Roberts A."/>
            <person name="Saif S."/>
            <person name="Shea T."/>
            <person name="Sisk P."/>
            <person name="Sykes S."/>
            <person name="Wortman J."/>
            <person name="Nusbaum C."/>
            <person name="Birren B."/>
        </authorList>
    </citation>
    <scope>NUCLEOTIDE SEQUENCE [LARGE SCALE GENOMIC DNA]</scope>
    <source>
        <strain evidence="3 5">ATCC BAA-350</strain>
    </source>
</reference>
<keyword evidence="1" id="KW-1133">Transmembrane helix</keyword>
<feature type="transmembrane region" description="Helical" evidence="1">
    <location>
        <begin position="36"/>
        <end position="56"/>
    </location>
</feature>
<dbReference type="EMBL" id="AJDQ01000003">
    <property type="protein sequence ID" value="EOI58226.1"/>
    <property type="molecule type" value="Genomic_DNA"/>
</dbReference>
<dbReference type="eggNOG" id="ENOG5032M4Q">
    <property type="taxonomic scope" value="Bacteria"/>
</dbReference>
<dbReference type="OrthoDB" id="2195078at2"/>
<accession>R2VKN9</accession>
<dbReference type="HOGENOM" id="CLU_1793445_0_0_9"/>
<evidence type="ECO:0000256" key="1">
    <source>
        <dbReference type="SAM" id="Phobius"/>
    </source>
</evidence>
<dbReference type="AlphaFoldDB" id="R2VKN9"/>
<dbReference type="Proteomes" id="UP000014160">
    <property type="component" value="Unassembled WGS sequence"/>
</dbReference>